<dbReference type="EMBL" id="BONJ01000034">
    <property type="protein sequence ID" value="GIG17626.1"/>
    <property type="molecule type" value="Genomic_DNA"/>
</dbReference>
<protein>
    <recommendedName>
        <fullName evidence="2">Phosphatidic acid phosphatase type 2/haloperoxidase domain-containing protein</fullName>
    </recommendedName>
</protein>
<keyword evidence="1" id="KW-0812">Transmembrane</keyword>
<sequence>MAQRAGFGGLVRHSGPVRIPTRRLSRFDSWWWDAALVAVLALLTVLAARGVTHGLDLGVREWVQDHQPGWAHAVARALNFLGQGWLVMWLITGSLTVTLLVRTRDPRVLLPGVTGFVLTYLTIGPLKLWTHRDAPSSGLPNAVELFNPLAVAYSNSYPSGHVVNAIVWWGVIVILASRLWRLPPALVRWMRVAPPVIVLCTTTYLSHHWVTDGLAALALGLFLDRLIHRVDWDAILPPVR</sequence>
<evidence type="ECO:0000313" key="3">
    <source>
        <dbReference type="EMBL" id="GIG17626.1"/>
    </source>
</evidence>
<feature type="transmembrane region" description="Helical" evidence="1">
    <location>
        <begin position="108"/>
        <end position="129"/>
    </location>
</feature>
<feature type="transmembrane region" description="Helical" evidence="1">
    <location>
        <begin position="30"/>
        <end position="48"/>
    </location>
</feature>
<dbReference type="Pfam" id="PF01569">
    <property type="entry name" value="PAP2"/>
    <property type="match status" value="1"/>
</dbReference>
<dbReference type="Gene3D" id="1.20.144.10">
    <property type="entry name" value="Phosphatidic acid phosphatase type 2/haloperoxidase"/>
    <property type="match status" value="1"/>
</dbReference>
<feature type="transmembrane region" description="Helical" evidence="1">
    <location>
        <begin position="162"/>
        <end position="180"/>
    </location>
</feature>
<dbReference type="SUPFAM" id="SSF48317">
    <property type="entry name" value="Acid phosphatase/Vanadium-dependent haloperoxidase"/>
    <property type="match status" value="1"/>
</dbReference>
<evidence type="ECO:0000259" key="2">
    <source>
        <dbReference type="Pfam" id="PF01569"/>
    </source>
</evidence>
<evidence type="ECO:0000313" key="4">
    <source>
        <dbReference type="Proteomes" id="UP000660339"/>
    </source>
</evidence>
<gene>
    <name evidence="3" type="ORF">Cme02nite_59580</name>
</gene>
<dbReference type="InterPro" id="IPR000326">
    <property type="entry name" value="PAP2/HPO"/>
</dbReference>
<proteinExistence type="predicted"/>
<organism evidence="3 4">
    <name type="scientific">Catellatospora methionotrophica</name>
    <dbReference type="NCBI Taxonomy" id="121620"/>
    <lineage>
        <taxon>Bacteria</taxon>
        <taxon>Bacillati</taxon>
        <taxon>Actinomycetota</taxon>
        <taxon>Actinomycetes</taxon>
        <taxon>Micromonosporales</taxon>
        <taxon>Micromonosporaceae</taxon>
        <taxon>Catellatospora</taxon>
    </lineage>
</organism>
<feature type="domain" description="Phosphatidic acid phosphatase type 2/haloperoxidase" evidence="2">
    <location>
        <begin position="114"/>
        <end position="233"/>
    </location>
</feature>
<dbReference type="Proteomes" id="UP000660339">
    <property type="component" value="Unassembled WGS sequence"/>
</dbReference>
<dbReference type="InterPro" id="IPR036938">
    <property type="entry name" value="PAP2/HPO_sf"/>
</dbReference>
<keyword evidence="1" id="KW-0472">Membrane</keyword>
<dbReference type="AlphaFoldDB" id="A0A8J3PH94"/>
<name>A0A8J3PH94_9ACTN</name>
<feature type="transmembrane region" description="Helical" evidence="1">
    <location>
        <begin position="80"/>
        <end position="101"/>
    </location>
</feature>
<reference evidence="3" key="1">
    <citation type="submission" date="2021-01" db="EMBL/GenBank/DDBJ databases">
        <title>Whole genome shotgun sequence of Catellatospora methionotrophica NBRC 14553.</title>
        <authorList>
            <person name="Komaki H."/>
            <person name="Tamura T."/>
        </authorList>
    </citation>
    <scope>NUCLEOTIDE SEQUENCE</scope>
    <source>
        <strain evidence="3">NBRC 14553</strain>
    </source>
</reference>
<accession>A0A8J3PH94</accession>
<evidence type="ECO:0000256" key="1">
    <source>
        <dbReference type="SAM" id="Phobius"/>
    </source>
</evidence>
<keyword evidence="4" id="KW-1185">Reference proteome</keyword>
<keyword evidence="1" id="KW-1133">Transmembrane helix</keyword>
<comment type="caution">
    <text evidence="3">The sequence shown here is derived from an EMBL/GenBank/DDBJ whole genome shotgun (WGS) entry which is preliminary data.</text>
</comment>